<evidence type="ECO:0000313" key="1">
    <source>
        <dbReference type="EMBL" id="TGZ78743.1"/>
    </source>
</evidence>
<dbReference type="InParanoid" id="A0A4S2MNT8"/>
<reference evidence="1 2" key="1">
    <citation type="submission" date="2019-04" db="EMBL/GenBank/DDBJ databases">
        <title>Comparative genomics and transcriptomics to analyze fruiting body development in filamentous ascomycetes.</title>
        <authorList>
            <consortium name="DOE Joint Genome Institute"/>
            <person name="Lutkenhaus R."/>
            <person name="Traeger S."/>
            <person name="Breuer J."/>
            <person name="Kuo A."/>
            <person name="Lipzen A."/>
            <person name="Pangilinan J."/>
            <person name="Dilworth D."/>
            <person name="Sandor L."/>
            <person name="Poggeler S."/>
            <person name="Barry K."/>
            <person name="Grigoriev I.V."/>
            <person name="Nowrousian M."/>
        </authorList>
    </citation>
    <scope>NUCLEOTIDE SEQUENCE [LARGE SCALE GENOMIC DNA]</scope>
    <source>
        <strain evidence="1 2">CBS 389.68</strain>
    </source>
</reference>
<proteinExistence type="predicted"/>
<dbReference type="OrthoDB" id="5399227at2759"/>
<organism evidence="1 2">
    <name type="scientific">Ascodesmis nigricans</name>
    <dbReference type="NCBI Taxonomy" id="341454"/>
    <lineage>
        <taxon>Eukaryota</taxon>
        <taxon>Fungi</taxon>
        <taxon>Dikarya</taxon>
        <taxon>Ascomycota</taxon>
        <taxon>Pezizomycotina</taxon>
        <taxon>Pezizomycetes</taxon>
        <taxon>Pezizales</taxon>
        <taxon>Ascodesmidaceae</taxon>
        <taxon>Ascodesmis</taxon>
    </lineage>
</organism>
<accession>A0A4S2MNT8</accession>
<gene>
    <name evidence="1" type="ORF">EX30DRAFT_130587</name>
</gene>
<dbReference type="AlphaFoldDB" id="A0A4S2MNT8"/>
<keyword evidence="2" id="KW-1185">Reference proteome</keyword>
<evidence type="ECO:0000313" key="2">
    <source>
        <dbReference type="Proteomes" id="UP000298138"/>
    </source>
</evidence>
<dbReference type="EMBL" id="ML220138">
    <property type="protein sequence ID" value="TGZ78743.1"/>
    <property type="molecule type" value="Genomic_DNA"/>
</dbReference>
<name>A0A4S2MNT8_9PEZI</name>
<protein>
    <submittedName>
        <fullName evidence="1">Uncharacterized protein</fullName>
    </submittedName>
</protein>
<dbReference type="Proteomes" id="UP000298138">
    <property type="component" value="Unassembled WGS sequence"/>
</dbReference>
<sequence length="89" mass="9964">MCDYEKVIYGCGHFKLLVKGWCPQYVRSAGTKRCGVHVVGEVQKGSQPCSINGGFWTFHHHHHRLCYRISLTLGCVCEATHPTTAVAFL</sequence>